<evidence type="ECO:0000256" key="4">
    <source>
        <dbReference type="PROSITE-ProRule" id="PRU00267"/>
    </source>
</evidence>
<dbReference type="Proteomes" id="UP000298493">
    <property type="component" value="Unassembled WGS sequence"/>
</dbReference>
<evidence type="ECO:0000313" key="8">
    <source>
        <dbReference type="Proteomes" id="UP000298493"/>
    </source>
</evidence>
<feature type="compositionally biased region" description="Pro residues" evidence="5">
    <location>
        <begin position="77"/>
        <end position="90"/>
    </location>
</feature>
<evidence type="ECO:0000256" key="1">
    <source>
        <dbReference type="ARBA" id="ARBA00023015"/>
    </source>
</evidence>
<dbReference type="FunFam" id="1.10.30.10:FF:000041">
    <property type="entry name" value="HMG box family protein"/>
    <property type="match status" value="1"/>
</dbReference>
<dbReference type="GO" id="GO:0001228">
    <property type="term" value="F:DNA-binding transcription activator activity, RNA polymerase II-specific"/>
    <property type="evidence" value="ECO:0007669"/>
    <property type="project" value="TreeGrafter"/>
</dbReference>
<sequence length="377" mass="42010">MSSLLSSGAPMSNQEILHDFVQSLLENAQQANAPAPFFPPWMPEHSVSHIQALYSQKVGYPVIPCLTTSGQMTFKPLSPPMPTAPSPAPVPSADTRDRKSKAKVPRPANAFILYRQHHHPLMKDQFPGIVNNDISKKVAALWKDEREEVKAAWKAKADEAKQQHLQQHPDYSYQPRKPSEKKRRMTKSKMAMSSAPVVFVDNKAQQLQTPQQALPAFTLNSLDLAPMSCNPSAMADNAVEAIDFMTETIDQILEGDIAGMVDLAAAQNWNIGLASRDMPPVNFDDIDIFNSPEAQGLEDMLEANFSPVSATGVATMGPADPFWEGRDNLGFMMTDDQIQNQQFLNTADAKYLEQIRQESLFQESENFNVWHPNPLFF</sequence>
<reference evidence="7 8" key="1">
    <citation type="submission" date="2019-04" db="EMBL/GenBank/DDBJ databases">
        <title>High contiguity whole genome sequence and gene annotation resource for two Venturia nashicola isolates.</title>
        <authorList>
            <person name="Prokchorchik M."/>
            <person name="Won K."/>
            <person name="Lee Y."/>
            <person name="Choi E.D."/>
            <person name="Segonzac C."/>
            <person name="Sohn K.H."/>
        </authorList>
    </citation>
    <scope>NUCLEOTIDE SEQUENCE [LARGE SCALE GENOMIC DNA]</scope>
    <source>
        <strain evidence="7 8">PRI2</strain>
    </source>
</reference>
<dbReference type="Pfam" id="PF00505">
    <property type="entry name" value="HMG_box"/>
    <property type="match status" value="1"/>
</dbReference>
<keyword evidence="4" id="KW-0539">Nucleus</keyword>
<feature type="DNA-binding region" description="HMG box" evidence="4">
    <location>
        <begin position="104"/>
        <end position="172"/>
    </location>
</feature>
<dbReference type="PROSITE" id="PS50118">
    <property type="entry name" value="HMG_BOX_2"/>
    <property type="match status" value="1"/>
</dbReference>
<keyword evidence="8" id="KW-1185">Reference proteome</keyword>
<dbReference type="InterPro" id="IPR036910">
    <property type="entry name" value="HMG_box_dom_sf"/>
</dbReference>
<evidence type="ECO:0000256" key="5">
    <source>
        <dbReference type="SAM" id="MobiDB-lite"/>
    </source>
</evidence>
<dbReference type="GO" id="GO:0005634">
    <property type="term" value="C:nucleus"/>
    <property type="evidence" value="ECO:0007669"/>
    <property type="project" value="UniProtKB-UniRule"/>
</dbReference>
<name>A0A4Z1P4S3_9PEZI</name>
<dbReference type="InterPro" id="IPR009071">
    <property type="entry name" value="HMG_box_dom"/>
</dbReference>
<dbReference type="GO" id="GO:0030154">
    <property type="term" value="P:cell differentiation"/>
    <property type="evidence" value="ECO:0007669"/>
    <property type="project" value="TreeGrafter"/>
</dbReference>
<gene>
    <name evidence="7" type="ORF">E6O75_ATG09582</name>
</gene>
<accession>A0A4Z1P4S3</accession>
<comment type="caution">
    <text evidence="7">The sequence shown here is derived from an EMBL/GenBank/DDBJ whole genome shotgun (WGS) entry which is preliminary data.</text>
</comment>
<keyword evidence="3" id="KW-0804">Transcription</keyword>
<dbReference type="Gene3D" id="1.10.30.10">
    <property type="entry name" value="High mobility group box domain"/>
    <property type="match status" value="1"/>
</dbReference>
<protein>
    <submittedName>
        <fullName evidence="7">Putative mating type 1-2-1 protein</fullName>
    </submittedName>
</protein>
<dbReference type="STRING" id="86259.A0A4Z1P4S3"/>
<evidence type="ECO:0000313" key="7">
    <source>
        <dbReference type="EMBL" id="TID16816.1"/>
    </source>
</evidence>
<dbReference type="CDD" id="cd01389">
    <property type="entry name" value="HMG-box_ROX1-like"/>
    <property type="match status" value="1"/>
</dbReference>
<keyword evidence="1" id="KW-0805">Transcription regulation</keyword>
<dbReference type="InterPro" id="IPR050140">
    <property type="entry name" value="SRY-related_HMG-box_TF-like"/>
</dbReference>
<feature type="region of interest" description="Disordered" evidence="5">
    <location>
        <begin position="155"/>
        <end position="184"/>
    </location>
</feature>
<dbReference type="EMBL" id="SNSC02000017">
    <property type="protein sequence ID" value="TID16816.1"/>
    <property type="molecule type" value="Genomic_DNA"/>
</dbReference>
<evidence type="ECO:0000256" key="2">
    <source>
        <dbReference type="ARBA" id="ARBA00023125"/>
    </source>
</evidence>
<evidence type="ECO:0000256" key="3">
    <source>
        <dbReference type="ARBA" id="ARBA00023163"/>
    </source>
</evidence>
<dbReference type="GO" id="GO:0000978">
    <property type="term" value="F:RNA polymerase II cis-regulatory region sequence-specific DNA binding"/>
    <property type="evidence" value="ECO:0007669"/>
    <property type="project" value="TreeGrafter"/>
</dbReference>
<organism evidence="7 8">
    <name type="scientific">Venturia nashicola</name>
    <dbReference type="NCBI Taxonomy" id="86259"/>
    <lineage>
        <taxon>Eukaryota</taxon>
        <taxon>Fungi</taxon>
        <taxon>Dikarya</taxon>
        <taxon>Ascomycota</taxon>
        <taxon>Pezizomycotina</taxon>
        <taxon>Dothideomycetes</taxon>
        <taxon>Pleosporomycetidae</taxon>
        <taxon>Venturiales</taxon>
        <taxon>Venturiaceae</taxon>
        <taxon>Venturia</taxon>
    </lineage>
</organism>
<keyword evidence="2 4" id="KW-0238">DNA-binding</keyword>
<dbReference type="GO" id="GO:0000122">
    <property type="term" value="P:negative regulation of transcription by RNA polymerase II"/>
    <property type="evidence" value="ECO:0007669"/>
    <property type="project" value="TreeGrafter"/>
</dbReference>
<dbReference type="PANTHER" id="PTHR10270">
    <property type="entry name" value="SOX TRANSCRIPTION FACTOR"/>
    <property type="match status" value="1"/>
</dbReference>
<dbReference type="SUPFAM" id="SSF47095">
    <property type="entry name" value="HMG-box"/>
    <property type="match status" value="1"/>
</dbReference>
<dbReference type="AlphaFoldDB" id="A0A4Z1P4S3"/>
<evidence type="ECO:0000259" key="6">
    <source>
        <dbReference type="PROSITE" id="PS50118"/>
    </source>
</evidence>
<proteinExistence type="predicted"/>
<dbReference type="PANTHER" id="PTHR10270:SF161">
    <property type="entry name" value="SEX-DETERMINING REGION Y PROTEIN"/>
    <property type="match status" value="1"/>
</dbReference>
<feature type="domain" description="HMG box" evidence="6">
    <location>
        <begin position="104"/>
        <end position="172"/>
    </location>
</feature>
<feature type="region of interest" description="Disordered" evidence="5">
    <location>
        <begin position="76"/>
        <end position="104"/>
    </location>
</feature>
<dbReference type="SMART" id="SM00398">
    <property type="entry name" value="HMG"/>
    <property type="match status" value="1"/>
</dbReference>